<evidence type="ECO:0000256" key="1">
    <source>
        <dbReference type="SAM" id="Phobius"/>
    </source>
</evidence>
<keyword evidence="3" id="KW-1185">Reference proteome</keyword>
<feature type="transmembrane region" description="Helical" evidence="1">
    <location>
        <begin position="70"/>
        <end position="91"/>
    </location>
</feature>
<feature type="transmembrane region" description="Helical" evidence="1">
    <location>
        <begin position="183"/>
        <end position="200"/>
    </location>
</feature>
<keyword evidence="1" id="KW-0472">Membrane</keyword>
<feature type="transmembrane region" description="Helical" evidence="1">
    <location>
        <begin position="97"/>
        <end position="117"/>
    </location>
</feature>
<dbReference type="Proteomes" id="UP000272729">
    <property type="component" value="Unassembled WGS sequence"/>
</dbReference>
<evidence type="ECO:0000313" key="2">
    <source>
        <dbReference type="EMBL" id="RKT68650.1"/>
    </source>
</evidence>
<accession>A0A495X3W9</accession>
<gene>
    <name evidence="2" type="ORF">DFJ66_1843</name>
</gene>
<proteinExistence type="predicted"/>
<dbReference type="EMBL" id="RBXR01000001">
    <property type="protein sequence ID" value="RKT68650.1"/>
    <property type="molecule type" value="Genomic_DNA"/>
</dbReference>
<comment type="caution">
    <text evidence="2">The sequence shown here is derived from an EMBL/GenBank/DDBJ whole genome shotgun (WGS) entry which is preliminary data.</text>
</comment>
<name>A0A495X3W9_9PSEU</name>
<dbReference type="RefSeq" id="WP_121219814.1">
    <property type="nucleotide sequence ID" value="NZ_JBIUBA010000007.1"/>
</dbReference>
<feature type="transmembrane region" description="Helical" evidence="1">
    <location>
        <begin position="151"/>
        <end position="171"/>
    </location>
</feature>
<reference evidence="2 3" key="1">
    <citation type="submission" date="2018-10" db="EMBL/GenBank/DDBJ databases">
        <title>Sequencing the genomes of 1000 actinobacteria strains.</title>
        <authorList>
            <person name="Klenk H.-P."/>
        </authorList>
    </citation>
    <scope>NUCLEOTIDE SEQUENCE [LARGE SCALE GENOMIC DNA]</scope>
    <source>
        <strain evidence="2 3">DSM 43911</strain>
    </source>
</reference>
<sequence length="205" mass="21391">MTGAVPPPEGGLPGRPPHVANTAGDVHGPSVQAGYVAGGIHFHTTPAYQPPPFPPPVPVRRRDRSVLRSWLPVVLLVFLVAGFGSYLISLAVGRGPFVANLAADGVLLLVALAVLALRWQRVARDSSFPAYLGRVLARWVPRCVRATSTPALAVVAVVLGALLVGSLATPVDNAATAAQGRNGVLLLLLGLGVPVVRTLVARRRR</sequence>
<protein>
    <submittedName>
        <fullName evidence="2">Uncharacterized protein</fullName>
    </submittedName>
</protein>
<dbReference type="AlphaFoldDB" id="A0A495X3W9"/>
<dbReference type="OrthoDB" id="9992822at2"/>
<keyword evidence="1" id="KW-0812">Transmembrane</keyword>
<keyword evidence="1" id="KW-1133">Transmembrane helix</keyword>
<evidence type="ECO:0000313" key="3">
    <source>
        <dbReference type="Proteomes" id="UP000272729"/>
    </source>
</evidence>
<organism evidence="2 3">
    <name type="scientific">Saccharothrix variisporea</name>
    <dbReference type="NCBI Taxonomy" id="543527"/>
    <lineage>
        <taxon>Bacteria</taxon>
        <taxon>Bacillati</taxon>
        <taxon>Actinomycetota</taxon>
        <taxon>Actinomycetes</taxon>
        <taxon>Pseudonocardiales</taxon>
        <taxon>Pseudonocardiaceae</taxon>
        <taxon>Saccharothrix</taxon>
    </lineage>
</organism>